<evidence type="ECO:0000256" key="5">
    <source>
        <dbReference type="RuleBase" id="RU361177"/>
    </source>
</evidence>
<name>A0AA39E2S9_VITRO</name>
<keyword evidence="4 5" id="KW-0560">Oxidoreductase</keyword>
<evidence type="ECO:0000256" key="2">
    <source>
        <dbReference type="ARBA" id="ARBA00022630"/>
    </source>
</evidence>
<dbReference type="GO" id="GO:0050661">
    <property type="term" value="F:NADP binding"/>
    <property type="evidence" value="ECO:0007669"/>
    <property type="project" value="InterPro"/>
</dbReference>
<evidence type="ECO:0000313" key="6">
    <source>
        <dbReference type="EMBL" id="KAJ9704530.1"/>
    </source>
</evidence>
<dbReference type="Pfam" id="PF00743">
    <property type="entry name" value="FMO-like"/>
    <property type="match status" value="1"/>
</dbReference>
<comment type="similarity">
    <text evidence="1 5">Belongs to the FMO family.</text>
</comment>
<dbReference type="GO" id="GO:0050660">
    <property type="term" value="F:flavin adenine dinucleotide binding"/>
    <property type="evidence" value="ECO:0007669"/>
    <property type="project" value="InterPro"/>
</dbReference>
<evidence type="ECO:0000313" key="7">
    <source>
        <dbReference type="Proteomes" id="UP001168098"/>
    </source>
</evidence>
<dbReference type="InterPro" id="IPR036188">
    <property type="entry name" value="FAD/NAD-bd_sf"/>
</dbReference>
<evidence type="ECO:0000256" key="1">
    <source>
        <dbReference type="ARBA" id="ARBA00009183"/>
    </source>
</evidence>
<gene>
    <name evidence="6" type="ORF">PVL29_002881</name>
</gene>
<dbReference type="AlphaFoldDB" id="A0AA39E2S9"/>
<dbReference type="EMBL" id="JARBHA010000003">
    <property type="protein sequence ID" value="KAJ9704530.1"/>
    <property type="molecule type" value="Genomic_DNA"/>
</dbReference>
<keyword evidence="3 5" id="KW-0274">FAD</keyword>
<evidence type="ECO:0000256" key="4">
    <source>
        <dbReference type="ARBA" id="ARBA00023002"/>
    </source>
</evidence>
<keyword evidence="7" id="KW-1185">Reference proteome</keyword>
<accession>A0AA39E2S9</accession>
<comment type="caution">
    <text evidence="6">The sequence shown here is derived from an EMBL/GenBank/DDBJ whole genome shotgun (WGS) entry which is preliminary data.</text>
</comment>
<dbReference type="SUPFAM" id="SSF51905">
    <property type="entry name" value="FAD/NAD(P)-binding domain"/>
    <property type="match status" value="1"/>
</dbReference>
<sequence>MVPKHNFLNAISSCLISIVPEGFYDRVEKGSIILKKAPEFGFCKEGIVVDGESTPLETDLVILATGFKGDEKLKDIFVSPTFRDYIIGSPTASLPLYRECIHPRIPQLAVIGFSESISNLYTSEMRCRWVAELLDGKFKLPSINEMEKDAERWDKYMKQYSGEYYRRSCIGAVHIWYNDQLCKDMGWNSKRKKGFIPELFQPYGPMDYCPS</sequence>
<comment type="cofactor">
    <cofactor evidence="5">
        <name>FAD</name>
        <dbReference type="ChEBI" id="CHEBI:57692"/>
    </cofactor>
</comment>
<proteinExistence type="inferred from homology"/>
<dbReference type="GO" id="GO:0004499">
    <property type="term" value="F:N,N-dimethylaniline monooxygenase activity"/>
    <property type="evidence" value="ECO:0007669"/>
    <property type="project" value="InterPro"/>
</dbReference>
<dbReference type="Gene3D" id="3.50.50.60">
    <property type="entry name" value="FAD/NAD(P)-binding domain"/>
    <property type="match status" value="1"/>
</dbReference>
<dbReference type="PANTHER" id="PTHR23023">
    <property type="entry name" value="DIMETHYLANILINE MONOOXYGENASE"/>
    <property type="match status" value="1"/>
</dbReference>
<keyword evidence="2 5" id="KW-0285">Flavoprotein</keyword>
<protein>
    <recommendedName>
        <fullName evidence="5">Flavin-containing monooxygenase</fullName>
        <ecNumber evidence="5">1.-.-.-</ecNumber>
    </recommendedName>
</protein>
<dbReference type="Proteomes" id="UP001168098">
    <property type="component" value="Unassembled WGS sequence"/>
</dbReference>
<dbReference type="InterPro" id="IPR050346">
    <property type="entry name" value="FMO-like"/>
</dbReference>
<reference evidence="6 7" key="1">
    <citation type="journal article" date="2023" name="BMC Biotechnol.">
        <title>Vitis rotundifolia cv Carlos genome sequencing.</title>
        <authorList>
            <person name="Huff M."/>
            <person name="Hulse-Kemp A."/>
            <person name="Scheffler B."/>
            <person name="Youngblood R."/>
            <person name="Simpson S."/>
            <person name="Babiker E."/>
            <person name="Staton M."/>
        </authorList>
    </citation>
    <scope>NUCLEOTIDE SEQUENCE [LARGE SCALE GENOMIC DNA]</scope>
    <source>
        <tissue evidence="6">Leaf</tissue>
    </source>
</reference>
<evidence type="ECO:0000256" key="3">
    <source>
        <dbReference type="ARBA" id="ARBA00022827"/>
    </source>
</evidence>
<organism evidence="6 7">
    <name type="scientific">Vitis rotundifolia</name>
    <name type="common">Muscadine grape</name>
    <dbReference type="NCBI Taxonomy" id="103349"/>
    <lineage>
        <taxon>Eukaryota</taxon>
        <taxon>Viridiplantae</taxon>
        <taxon>Streptophyta</taxon>
        <taxon>Embryophyta</taxon>
        <taxon>Tracheophyta</taxon>
        <taxon>Spermatophyta</taxon>
        <taxon>Magnoliopsida</taxon>
        <taxon>eudicotyledons</taxon>
        <taxon>Gunneridae</taxon>
        <taxon>Pentapetalae</taxon>
        <taxon>rosids</taxon>
        <taxon>Vitales</taxon>
        <taxon>Vitaceae</taxon>
        <taxon>Viteae</taxon>
        <taxon>Vitis</taxon>
    </lineage>
</organism>
<keyword evidence="5" id="KW-0503">Monooxygenase</keyword>
<dbReference type="FunFam" id="3.50.50.60:FF:000169">
    <property type="entry name" value="Flavin-containing monooxygenase"/>
    <property type="match status" value="1"/>
</dbReference>
<dbReference type="InterPro" id="IPR020946">
    <property type="entry name" value="Flavin_mOase-like"/>
</dbReference>
<dbReference type="EC" id="1.-.-.-" evidence="5"/>